<dbReference type="Proteomes" id="UP000472755">
    <property type="component" value="Unassembled WGS sequence"/>
</dbReference>
<protein>
    <recommendedName>
        <fullName evidence="13">Signal transduction histidine kinase internal region domain-containing protein</fullName>
    </recommendedName>
</protein>
<dbReference type="AlphaFoldDB" id="A0A6L6LY93"/>
<evidence type="ECO:0000313" key="15">
    <source>
        <dbReference type="Proteomes" id="UP000472755"/>
    </source>
</evidence>
<evidence type="ECO:0000256" key="3">
    <source>
        <dbReference type="ARBA" id="ARBA00022553"/>
    </source>
</evidence>
<proteinExistence type="predicted"/>
<accession>A0A6L6LY93</accession>
<evidence type="ECO:0000256" key="11">
    <source>
        <dbReference type="ARBA" id="ARBA00023136"/>
    </source>
</evidence>
<feature type="transmembrane region" description="Helical" evidence="12">
    <location>
        <begin position="12"/>
        <end position="36"/>
    </location>
</feature>
<evidence type="ECO:0000256" key="12">
    <source>
        <dbReference type="SAM" id="Phobius"/>
    </source>
</evidence>
<dbReference type="EMBL" id="WMZU01000059">
    <property type="protein sequence ID" value="MTS29229.1"/>
    <property type="molecule type" value="Genomic_DNA"/>
</dbReference>
<keyword evidence="3" id="KW-0597">Phosphoprotein</keyword>
<dbReference type="SUPFAM" id="SSF55874">
    <property type="entry name" value="ATPase domain of HSP90 chaperone/DNA topoisomerase II/histidine kinase"/>
    <property type="match status" value="1"/>
</dbReference>
<dbReference type="InterPro" id="IPR050640">
    <property type="entry name" value="Bact_2-comp_sensor_kinase"/>
</dbReference>
<evidence type="ECO:0000256" key="2">
    <source>
        <dbReference type="ARBA" id="ARBA00022475"/>
    </source>
</evidence>
<dbReference type="PANTHER" id="PTHR34220:SF11">
    <property type="entry name" value="SENSOR PROTEIN KINASE HPTS"/>
    <property type="match status" value="1"/>
</dbReference>
<dbReference type="Gene3D" id="3.30.565.10">
    <property type="entry name" value="Histidine kinase-like ATPase, C-terminal domain"/>
    <property type="match status" value="1"/>
</dbReference>
<dbReference type="GO" id="GO:0005886">
    <property type="term" value="C:plasma membrane"/>
    <property type="evidence" value="ECO:0007669"/>
    <property type="project" value="UniProtKB-SubCell"/>
</dbReference>
<dbReference type="Pfam" id="PF06580">
    <property type="entry name" value="His_kinase"/>
    <property type="match status" value="1"/>
</dbReference>
<keyword evidence="6" id="KW-0547">Nucleotide-binding</keyword>
<feature type="domain" description="Signal transduction histidine kinase internal region" evidence="13">
    <location>
        <begin position="382"/>
        <end position="460"/>
    </location>
</feature>
<reference evidence="14 15" key="1">
    <citation type="journal article" date="2019" name="Nat. Med.">
        <title>A library of human gut bacterial isolates paired with longitudinal multiomics data enables mechanistic microbiome research.</title>
        <authorList>
            <person name="Poyet M."/>
            <person name="Groussin M."/>
            <person name="Gibbons S.M."/>
            <person name="Avila-Pacheco J."/>
            <person name="Jiang X."/>
            <person name="Kearney S.M."/>
            <person name="Perrotta A.R."/>
            <person name="Berdy B."/>
            <person name="Zhao S."/>
            <person name="Lieberman T.D."/>
            <person name="Swanson P.K."/>
            <person name="Smith M."/>
            <person name="Roesemann S."/>
            <person name="Alexander J.E."/>
            <person name="Rich S.A."/>
            <person name="Livny J."/>
            <person name="Vlamakis H."/>
            <person name="Clish C."/>
            <person name="Bullock K."/>
            <person name="Deik A."/>
            <person name="Scott J."/>
            <person name="Pierce K.A."/>
            <person name="Xavier R.J."/>
            <person name="Alm E.J."/>
        </authorList>
    </citation>
    <scope>NUCLEOTIDE SEQUENCE [LARGE SCALE GENOMIC DNA]</scope>
    <source>
        <strain evidence="14 15">BIOML-A4</strain>
    </source>
</reference>
<evidence type="ECO:0000256" key="10">
    <source>
        <dbReference type="ARBA" id="ARBA00023012"/>
    </source>
</evidence>
<dbReference type="InterPro" id="IPR010559">
    <property type="entry name" value="Sig_transdc_His_kin_internal"/>
</dbReference>
<dbReference type="InterPro" id="IPR036890">
    <property type="entry name" value="HATPase_C_sf"/>
</dbReference>
<name>A0A6L6LY93_9FIRM</name>
<dbReference type="GO" id="GO:0005524">
    <property type="term" value="F:ATP binding"/>
    <property type="evidence" value="ECO:0007669"/>
    <property type="project" value="UniProtKB-KW"/>
</dbReference>
<keyword evidence="11 12" id="KW-0472">Membrane</keyword>
<evidence type="ECO:0000256" key="7">
    <source>
        <dbReference type="ARBA" id="ARBA00022777"/>
    </source>
</evidence>
<organism evidence="14 15">
    <name type="scientific">Ruthenibacterium lactatiformans</name>
    <dbReference type="NCBI Taxonomy" id="1550024"/>
    <lineage>
        <taxon>Bacteria</taxon>
        <taxon>Bacillati</taxon>
        <taxon>Bacillota</taxon>
        <taxon>Clostridia</taxon>
        <taxon>Eubacteriales</taxon>
        <taxon>Oscillospiraceae</taxon>
        <taxon>Ruthenibacterium</taxon>
    </lineage>
</organism>
<dbReference type="GO" id="GO:0000155">
    <property type="term" value="F:phosphorelay sensor kinase activity"/>
    <property type="evidence" value="ECO:0007669"/>
    <property type="project" value="InterPro"/>
</dbReference>
<sequence>MHMKKRSFQKSMLMGNTAVVTLVVVVLFICANLYLIHEDAKRIQQQTESNASSILEQIRITIDGVNEICLQLSANSYIIRILEGLPILEGNVFEKSPELDAQTKAFMWSYLIKKDSLHRIILYSNSGDFTYVGSAVDREYMEKNQVLNSLSVQAREYFDSGAQSFYLRSYPRDVLIPAQDKYIISITREIKNLISLPSEVKGYVEAQVAIRALGNALSLLPNQCEGYLVDEKSGKVLFAYQQTEEGIAALRDNRFEKGFFYTEVPVENLGINLVLAQSKSVQNGFISVMFGVSLLLSVLVIFAVAFGQYFTIKNTSKPITELCQLIESVNVSRMNLFDFTLDFPEDSDEVRRLSRAFQQLLEALKRVTEQHIFDATSAAKATLYALQSQINPHFFHNMLAVIASLAEEGDNEKIVKVCGKLSQNLRYVSSFSETEVPLNDEVSNAISYLELMKIRYEEKLEYSIQYIGDDSVPLVPKFILQPLLENSFRNGFKKAFPWQLFLEVYTTSDLWYVKLIDNGVGMDVAALEKIRGKIAQIKKESTRLIIEELKIGGLSIPNICMRLFLLYRENMIFEVDSVQGEYFQIRIGGRLN</sequence>
<evidence type="ECO:0000313" key="14">
    <source>
        <dbReference type="EMBL" id="MTS29229.1"/>
    </source>
</evidence>
<keyword evidence="5 12" id="KW-0812">Transmembrane</keyword>
<feature type="transmembrane region" description="Helical" evidence="12">
    <location>
        <begin position="285"/>
        <end position="307"/>
    </location>
</feature>
<gene>
    <name evidence="14" type="ORF">GMD59_18385</name>
</gene>
<keyword evidence="7" id="KW-0418">Kinase</keyword>
<comment type="subcellular location">
    <subcellularLocation>
        <location evidence="1">Cell membrane</location>
        <topology evidence="1">Multi-pass membrane protein</topology>
    </subcellularLocation>
</comment>
<evidence type="ECO:0000256" key="8">
    <source>
        <dbReference type="ARBA" id="ARBA00022840"/>
    </source>
</evidence>
<evidence type="ECO:0000256" key="4">
    <source>
        <dbReference type="ARBA" id="ARBA00022679"/>
    </source>
</evidence>
<keyword evidence="8" id="KW-0067">ATP-binding</keyword>
<evidence type="ECO:0000256" key="5">
    <source>
        <dbReference type="ARBA" id="ARBA00022692"/>
    </source>
</evidence>
<evidence type="ECO:0000259" key="13">
    <source>
        <dbReference type="Pfam" id="PF06580"/>
    </source>
</evidence>
<evidence type="ECO:0000256" key="9">
    <source>
        <dbReference type="ARBA" id="ARBA00022989"/>
    </source>
</evidence>
<evidence type="ECO:0000256" key="1">
    <source>
        <dbReference type="ARBA" id="ARBA00004651"/>
    </source>
</evidence>
<keyword evidence="4" id="KW-0808">Transferase</keyword>
<keyword evidence="9 12" id="KW-1133">Transmembrane helix</keyword>
<keyword evidence="10" id="KW-0902">Two-component regulatory system</keyword>
<dbReference type="PANTHER" id="PTHR34220">
    <property type="entry name" value="SENSOR HISTIDINE KINASE YPDA"/>
    <property type="match status" value="1"/>
</dbReference>
<comment type="caution">
    <text evidence="14">The sequence shown here is derived from an EMBL/GenBank/DDBJ whole genome shotgun (WGS) entry which is preliminary data.</text>
</comment>
<evidence type="ECO:0000256" key="6">
    <source>
        <dbReference type="ARBA" id="ARBA00022741"/>
    </source>
</evidence>
<dbReference type="Gene3D" id="6.10.340.10">
    <property type="match status" value="1"/>
</dbReference>
<keyword evidence="2" id="KW-1003">Cell membrane</keyword>